<dbReference type="Pfam" id="PF07223">
    <property type="entry name" value="DUF1421"/>
    <property type="match status" value="1"/>
</dbReference>
<protein>
    <recommendedName>
        <fullName evidence="2">DUF1421 domain-containing protein</fullName>
    </recommendedName>
</protein>
<comment type="caution">
    <text evidence="3">The sequence shown here is derived from an EMBL/GenBank/DDBJ whole genome shotgun (WGS) entry which is preliminary data.</text>
</comment>
<dbReference type="AlphaFoldDB" id="A0A6A6MHF2"/>
<dbReference type="PANTHER" id="PTHR31805">
    <property type="entry name" value="RECEPTOR-LIKE KINASE, PUTATIVE (DUF1421)-RELATED"/>
    <property type="match status" value="1"/>
</dbReference>
<accession>A0A6A6MHF2</accession>
<organism evidence="3 4">
    <name type="scientific">Hevea brasiliensis</name>
    <name type="common">Para rubber tree</name>
    <name type="synonym">Siphonia brasiliensis</name>
    <dbReference type="NCBI Taxonomy" id="3981"/>
    <lineage>
        <taxon>Eukaryota</taxon>
        <taxon>Viridiplantae</taxon>
        <taxon>Streptophyta</taxon>
        <taxon>Embryophyta</taxon>
        <taxon>Tracheophyta</taxon>
        <taxon>Spermatophyta</taxon>
        <taxon>Magnoliopsida</taxon>
        <taxon>eudicotyledons</taxon>
        <taxon>Gunneridae</taxon>
        <taxon>Pentapetalae</taxon>
        <taxon>rosids</taxon>
        <taxon>fabids</taxon>
        <taxon>Malpighiales</taxon>
        <taxon>Euphorbiaceae</taxon>
        <taxon>Crotonoideae</taxon>
        <taxon>Micrandreae</taxon>
        <taxon>Hevea</taxon>
    </lineage>
</organism>
<evidence type="ECO:0000313" key="4">
    <source>
        <dbReference type="Proteomes" id="UP000467840"/>
    </source>
</evidence>
<dbReference type="InterPro" id="IPR010820">
    <property type="entry name" value="DUF1421"/>
</dbReference>
<evidence type="ECO:0000256" key="1">
    <source>
        <dbReference type="ARBA" id="ARBA00023277"/>
    </source>
</evidence>
<dbReference type="PANTHER" id="PTHR31805:SF15">
    <property type="entry name" value="DUF1421 DOMAIN-CONTAINING PROTEIN"/>
    <property type="match status" value="1"/>
</dbReference>
<reference evidence="3 4" key="1">
    <citation type="journal article" date="2020" name="Mol. Plant">
        <title>The Chromosome-Based Rubber Tree Genome Provides New Insights into Spurge Genome Evolution and Rubber Biosynthesis.</title>
        <authorList>
            <person name="Liu J."/>
            <person name="Shi C."/>
            <person name="Shi C.C."/>
            <person name="Li W."/>
            <person name="Zhang Q.J."/>
            <person name="Zhang Y."/>
            <person name="Li K."/>
            <person name="Lu H.F."/>
            <person name="Shi C."/>
            <person name="Zhu S.T."/>
            <person name="Xiao Z.Y."/>
            <person name="Nan H."/>
            <person name="Yue Y."/>
            <person name="Zhu X.G."/>
            <person name="Wu Y."/>
            <person name="Hong X.N."/>
            <person name="Fan G.Y."/>
            <person name="Tong Y."/>
            <person name="Zhang D."/>
            <person name="Mao C.L."/>
            <person name="Liu Y.L."/>
            <person name="Hao S.J."/>
            <person name="Liu W.Q."/>
            <person name="Lv M.Q."/>
            <person name="Zhang H.B."/>
            <person name="Liu Y."/>
            <person name="Hu-Tang G.R."/>
            <person name="Wang J.P."/>
            <person name="Wang J.H."/>
            <person name="Sun Y.H."/>
            <person name="Ni S.B."/>
            <person name="Chen W.B."/>
            <person name="Zhang X.C."/>
            <person name="Jiao Y.N."/>
            <person name="Eichler E.E."/>
            <person name="Li G.H."/>
            <person name="Liu X."/>
            <person name="Gao L.Z."/>
        </authorList>
    </citation>
    <scope>NUCLEOTIDE SEQUENCE [LARGE SCALE GENOMIC DNA]</scope>
    <source>
        <strain evidence="4">cv. GT1</strain>
        <tissue evidence="3">Leaf</tissue>
    </source>
</reference>
<evidence type="ECO:0000259" key="2">
    <source>
        <dbReference type="Pfam" id="PF07223"/>
    </source>
</evidence>
<keyword evidence="4" id="KW-1185">Reference proteome</keyword>
<proteinExistence type="predicted"/>
<evidence type="ECO:0000313" key="3">
    <source>
        <dbReference type="EMBL" id="KAF2311439.1"/>
    </source>
</evidence>
<dbReference type="Proteomes" id="UP000467840">
    <property type="component" value="Chromosome 14"/>
</dbReference>
<dbReference type="EMBL" id="JAAGAX010000006">
    <property type="protein sequence ID" value="KAF2311439.1"/>
    <property type="molecule type" value="Genomic_DNA"/>
</dbReference>
<keyword evidence="1" id="KW-0119">Carbohydrate metabolism</keyword>
<gene>
    <name evidence="3" type="ORF">GH714_023003</name>
</gene>
<feature type="domain" description="DUF1421" evidence="2">
    <location>
        <begin position="119"/>
        <end position="158"/>
    </location>
</feature>
<name>A0A6A6MHF2_HEVBR</name>
<sequence length="159" mass="16915">MMNSGGAIQSLEVDEDGSWVRIGVKGSGEMKMFASERPKTCKIDGVEVEFCYTVKIQVPWHGSPGLSVIDGSSTMKPIQPSPSPPVSTGENSYSQLLFPTASSVDCGSCFGGGGNRVPVDHVITMGFRRESVRAIVKKLMENGQSVDLNIGLDKLMSSG</sequence>
<dbReference type="Pfam" id="PF05691">
    <property type="entry name" value="Raffinose_syn"/>
    <property type="match status" value="1"/>
</dbReference>
<dbReference type="InterPro" id="IPR008811">
    <property type="entry name" value="Glycosyl_hydrolases_36"/>
</dbReference>